<evidence type="ECO:0000313" key="5">
    <source>
        <dbReference type="EMBL" id="PSS22026.1"/>
    </source>
</evidence>
<feature type="transmembrane region" description="Helical" evidence="3">
    <location>
        <begin position="449"/>
        <end position="475"/>
    </location>
</feature>
<dbReference type="InterPro" id="IPR050645">
    <property type="entry name" value="Histidine_acid_phosphatase"/>
</dbReference>
<keyword evidence="4" id="KW-0732">Signal</keyword>
<comment type="similarity">
    <text evidence="1">Belongs to the histidine acid phosphatase family.</text>
</comment>
<dbReference type="PANTHER" id="PTHR11567">
    <property type="entry name" value="ACID PHOSPHATASE-RELATED"/>
    <property type="match status" value="1"/>
</dbReference>
<dbReference type="OrthoDB" id="258392at2759"/>
<accession>A0A2T3B5K8</accession>
<keyword evidence="6" id="KW-1185">Reference proteome</keyword>
<evidence type="ECO:0000256" key="1">
    <source>
        <dbReference type="ARBA" id="ARBA00005375"/>
    </source>
</evidence>
<evidence type="ECO:0000313" key="6">
    <source>
        <dbReference type="Proteomes" id="UP000241818"/>
    </source>
</evidence>
<organism evidence="5 6">
    <name type="scientific">Amorphotheca resinae ATCC 22711</name>
    <dbReference type="NCBI Taxonomy" id="857342"/>
    <lineage>
        <taxon>Eukaryota</taxon>
        <taxon>Fungi</taxon>
        <taxon>Dikarya</taxon>
        <taxon>Ascomycota</taxon>
        <taxon>Pezizomycotina</taxon>
        <taxon>Leotiomycetes</taxon>
        <taxon>Helotiales</taxon>
        <taxon>Amorphothecaceae</taxon>
        <taxon>Amorphotheca</taxon>
    </lineage>
</organism>
<dbReference type="RefSeq" id="XP_024722181.1">
    <property type="nucleotide sequence ID" value="XM_024870204.1"/>
</dbReference>
<evidence type="ECO:0000256" key="2">
    <source>
        <dbReference type="SAM" id="MobiDB-lite"/>
    </source>
</evidence>
<feature type="chain" id="PRO_5015588246" description="Phosphoglycerate mutase-like protein" evidence="4">
    <location>
        <begin position="19"/>
        <end position="590"/>
    </location>
</feature>
<sequence length="590" mass="62923">MAPLTLTTLLALSATAAAAANSEITWGAVVFTYHGEKVPALSNGPYNLSPVGANQLHDAGSMLRSRYIDPSSNASALITAAPINGLSTGAIDNSQMYVLSTEDEFISGSALAFLQGLYPPRNAVMSQEETILSNQTLQMYPLNGYQYPSINTVSPLDFNYIWIAGNQECTNYDLSQLKTMSSQVYSQEATEYSGFYQSLNQGLFSQLDPADISYDNAYLLYEYALYQYNHNSSFYNDPSSSAIIDQLSFLASQSEFGLNTPNSDGNVPAIAGATLASVIIQQFSHVISSQGVSDKLTLLFGSFEPMLSFFSLSSLSSGPAASMFTSLPQHGSLMAFELFSYPAENSSDTFPAVDELWVRFLFRNGTDDANNLVSYPLFDRGNEEVDMSWTDFVAGMGAFSMNEVSDWCNACQSATLFCQAILYDTQSSSNSNGSPSTPGNRKKDAVSPAVGGVIGAVVTLAVCAILAALLAFLGYRIDRHGKKRSGSAAAADGPAGIAGLRQSNSGGGFKGAEKLASDTDLALKDGAGASVTRHERTGSWEMTQNPTRAGLERDVESGKAVSSANYARRSEDGLGNVNPFGDPVKPLDQV</sequence>
<keyword evidence="3" id="KW-1133">Transmembrane helix</keyword>
<gene>
    <name evidence="5" type="ORF">M430DRAFT_99647</name>
</gene>
<proteinExistence type="inferred from homology"/>
<dbReference type="InParanoid" id="A0A2T3B5K8"/>
<feature type="signal peptide" evidence="4">
    <location>
        <begin position="1"/>
        <end position="18"/>
    </location>
</feature>
<evidence type="ECO:0000256" key="3">
    <source>
        <dbReference type="SAM" id="Phobius"/>
    </source>
</evidence>
<dbReference type="GO" id="GO:0016791">
    <property type="term" value="F:phosphatase activity"/>
    <property type="evidence" value="ECO:0007669"/>
    <property type="project" value="TreeGrafter"/>
</dbReference>
<dbReference type="InterPro" id="IPR029033">
    <property type="entry name" value="His_PPase_superfam"/>
</dbReference>
<evidence type="ECO:0000256" key="4">
    <source>
        <dbReference type="SAM" id="SignalP"/>
    </source>
</evidence>
<dbReference type="PANTHER" id="PTHR11567:SF127">
    <property type="entry name" value="HISTIDINE ACID PHOSPHATASE"/>
    <property type="match status" value="1"/>
</dbReference>
<dbReference type="Pfam" id="PF00328">
    <property type="entry name" value="His_Phos_2"/>
    <property type="match status" value="1"/>
</dbReference>
<dbReference type="STRING" id="857342.A0A2T3B5K8"/>
<reference evidence="5 6" key="1">
    <citation type="journal article" date="2018" name="New Phytol.">
        <title>Comparative genomics and transcriptomics depict ericoid mycorrhizal fungi as versatile saprotrophs and plant mutualists.</title>
        <authorList>
            <person name="Martino E."/>
            <person name="Morin E."/>
            <person name="Grelet G.A."/>
            <person name="Kuo A."/>
            <person name="Kohler A."/>
            <person name="Daghino S."/>
            <person name="Barry K.W."/>
            <person name="Cichocki N."/>
            <person name="Clum A."/>
            <person name="Dockter R.B."/>
            <person name="Hainaut M."/>
            <person name="Kuo R.C."/>
            <person name="LaButti K."/>
            <person name="Lindahl B.D."/>
            <person name="Lindquist E.A."/>
            <person name="Lipzen A."/>
            <person name="Khouja H.R."/>
            <person name="Magnuson J."/>
            <person name="Murat C."/>
            <person name="Ohm R.A."/>
            <person name="Singer S.W."/>
            <person name="Spatafora J.W."/>
            <person name="Wang M."/>
            <person name="Veneault-Fourrey C."/>
            <person name="Henrissat B."/>
            <person name="Grigoriev I.V."/>
            <person name="Martin F.M."/>
            <person name="Perotto S."/>
        </authorList>
    </citation>
    <scope>NUCLEOTIDE SEQUENCE [LARGE SCALE GENOMIC DNA]</scope>
    <source>
        <strain evidence="5 6">ATCC 22711</strain>
    </source>
</reference>
<dbReference type="EMBL" id="KZ679009">
    <property type="protein sequence ID" value="PSS22026.1"/>
    <property type="molecule type" value="Genomic_DNA"/>
</dbReference>
<keyword evidence="3" id="KW-0812">Transmembrane</keyword>
<dbReference type="GeneID" id="36578285"/>
<dbReference type="Proteomes" id="UP000241818">
    <property type="component" value="Unassembled WGS sequence"/>
</dbReference>
<dbReference type="SUPFAM" id="SSF53254">
    <property type="entry name" value="Phosphoglycerate mutase-like"/>
    <property type="match status" value="1"/>
</dbReference>
<feature type="region of interest" description="Disordered" evidence="2">
    <location>
        <begin position="528"/>
        <end position="590"/>
    </location>
</feature>
<protein>
    <recommendedName>
        <fullName evidence="7">Phosphoglycerate mutase-like protein</fullName>
    </recommendedName>
</protein>
<evidence type="ECO:0008006" key="7">
    <source>
        <dbReference type="Google" id="ProtNLM"/>
    </source>
</evidence>
<name>A0A2T3B5K8_AMORE</name>
<dbReference type="AlphaFoldDB" id="A0A2T3B5K8"/>
<dbReference type="InterPro" id="IPR000560">
    <property type="entry name" value="His_Pase_clade-2"/>
</dbReference>
<keyword evidence="3" id="KW-0472">Membrane</keyword>
<dbReference type="Gene3D" id="3.40.50.1240">
    <property type="entry name" value="Phosphoglycerate mutase-like"/>
    <property type="match status" value="1"/>
</dbReference>